<proteinExistence type="predicted"/>
<evidence type="ECO:0000313" key="2">
    <source>
        <dbReference type="EMBL" id="CAA9570168.1"/>
    </source>
</evidence>
<feature type="non-terminal residue" evidence="2">
    <location>
        <position position="1"/>
    </location>
</feature>
<organism evidence="2">
    <name type="scientific">uncultured Thermomicrobiales bacterium</name>
    <dbReference type="NCBI Taxonomy" id="1645740"/>
    <lineage>
        <taxon>Bacteria</taxon>
        <taxon>Pseudomonadati</taxon>
        <taxon>Thermomicrobiota</taxon>
        <taxon>Thermomicrobia</taxon>
        <taxon>Thermomicrobiales</taxon>
        <taxon>environmental samples</taxon>
    </lineage>
</organism>
<feature type="region of interest" description="Disordered" evidence="1">
    <location>
        <begin position="1"/>
        <end position="71"/>
    </location>
</feature>
<dbReference type="AlphaFoldDB" id="A0A6J4V6M9"/>
<feature type="non-terminal residue" evidence="2">
    <location>
        <position position="71"/>
    </location>
</feature>
<name>A0A6J4V6M9_9BACT</name>
<reference evidence="2" key="1">
    <citation type="submission" date="2020-02" db="EMBL/GenBank/DDBJ databases">
        <authorList>
            <person name="Meier V. D."/>
        </authorList>
    </citation>
    <scope>NUCLEOTIDE SEQUENCE</scope>
    <source>
        <strain evidence="2">AVDCRST_MAG19</strain>
    </source>
</reference>
<gene>
    <name evidence="2" type="ORF">AVDCRST_MAG19-2698</name>
</gene>
<protein>
    <submittedName>
        <fullName evidence="2">Uncharacterized protein</fullName>
    </submittedName>
</protein>
<evidence type="ECO:0000256" key="1">
    <source>
        <dbReference type="SAM" id="MobiDB-lite"/>
    </source>
</evidence>
<feature type="compositionally biased region" description="Basic residues" evidence="1">
    <location>
        <begin position="10"/>
        <end position="46"/>
    </location>
</feature>
<dbReference type="EMBL" id="CADCWL010000133">
    <property type="protein sequence ID" value="CAA9570168.1"/>
    <property type="molecule type" value="Genomic_DNA"/>
</dbReference>
<sequence length="71" mass="8292">AAEPLAAPRERRRGRAARHHPIRHRRLPPGPRHRRLDPHQPQRRPHPGPGGASWRSGRRLPRRTPRGSHRM</sequence>
<feature type="compositionally biased region" description="Basic residues" evidence="1">
    <location>
        <begin position="56"/>
        <end position="71"/>
    </location>
</feature>
<accession>A0A6J4V6M9</accession>